<reference evidence="1 2" key="1">
    <citation type="submission" date="2021-06" db="EMBL/GenBank/DDBJ databases">
        <title>Caerostris darwini draft genome.</title>
        <authorList>
            <person name="Kono N."/>
            <person name="Arakawa K."/>
        </authorList>
    </citation>
    <scope>NUCLEOTIDE SEQUENCE [LARGE SCALE GENOMIC DNA]</scope>
</reference>
<evidence type="ECO:0000313" key="1">
    <source>
        <dbReference type="EMBL" id="GIY15609.1"/>
    </source>
</evidence>
<evidence type="ECO:0000313" key="2">
    <source>
        <dbReference type="Proteomes" id="UP001054837"/>
    </source>
</evidence>
<keyword evidence="2" id="KW-1185">Reference proteome</keyword>
<dbReference type="EMBL" id="BPLQ01005553">
    <property type="protein sequence ID" value="GIY15609.1"/>
    <property type="molecule type" value="Genomic_DNA"/>
</dbReference>
<name>A0AAV4R4T5_9ARAC</name>
<accession>A0AAV4R4T5</accession>
<sequence length="98" mass="11897">MDTKTPNRKHITLTNGYHQLRILKPSTLKYYHCPLKCFTFKVFAHLLAWKGRFRNAFCARRKMRFVSYHNALRFPIPMEWLLYHYAKITFDFGKELLV</sequence>
<comment type="caution">
    <text evidence="1">The sequence shown here is derived from an EMBL/GenBank/DDBJ whole genome shotgun (WGS) entry which is preliminary data.</text>
</comment>
<organism evidence="1 2">
    <name type="scientific">Caerostris darwini</name>
    <dbReference type="NCBI Taxonomy" id="1538125"/>
    <lineage>
        <taxon>Eukaryota</taxon>
        <taxon>Metazoa</taxon>
        <taxon>Ecdysozoa</taxon>
        <taxon>Arthropoda</taxon>
        <taxon>Chelicerata</taxon>
        <taxon>Arachnida</taxon>
        <taxon>Araneae</taxon>
        <taxon>Araneomorphae</taxon>
        <taxon>Entelegynae</taxon>
        <taxon>Araneoidea</taxon>
        <taxon>Araneidae</taxon>
        <taxon>Caerostris</taxon>
    </lineage>
</organism>
<gene>
    <name evidence="1" type="ORF">CDAR_121871</name>
</gene>
<dbReference type="Proteomes" id="UP001054837">
    <property type="component" value="Unassembled WGS sequence"/>
</dbReference>
<proteinExistence type="predicted"/>
<dbReference type="AlphaFoldDB" id="A0AAV4R4T5"/>
<protein>
    <submittedName>
        <fullName evidence="1">Uncharacterized protein</fullName>
    </submittedName>
</protein>